<evidence type="ECO:0000256" key="1">
    <source>
        <dbReference type="SAM" id="Phobius"/>
    </source>
</evidence>
<accession>A0A1G6GJV8</accession>
<sequence length="390" mass="42636">MRNAQAGRGAPNCAVRYVDAHDGVFAMNKHSHLAVPDCLRGVAAISVLLFHLNHWLGIPWLASNAGIAVDFFFGLSGYVLCVAYRGRFERGMSGALFARIRLIRLLPMIVIGTLLSASYLATRSVLLHDIDIHPGWLAAATLLGMSCIPTFGAPHTIGGPQVFPLNGPEYTLFLELVVNLFWMVTRRFDGLAFAFIVTLAGYSLTAVFGMGGDTPGTFLTGFPRVFGAYYLGVLLYYGDGKFGVLSWKIWKSLFLPASIATLVMMAWPAQVPFLAQWLWAAAVMPLLILGGSSITLTGPALTVALVLGELSYPVYALHYPTFVWLNGIYQQSMHRKDPVLEAALFLPIILLTSYLIMRFVDTPVRSWLVSRFGRPTVKAVLDTTAADTTV</sequence>
<dbReference type="Pfam" id="PF01757">
    <property type="entry name" value="Acyl_transf_3"/>
    <property type="match status" value="1"/>
</dbReference>
<feature type="transmembrane region" description="Helical" evidence="1">
    <location>
        <begin position="298"/>
        <end position="319"/>
    </location>
</feature>
<feature type="transmembrane region" description="Helical" evidence="1">
    <location>
        <begin position="102"/>
        <end position="121"/>
    </location>
</feature>
<keyword evidence="4" id="KW-1185">Reference proteome</keyword>
<gene>
    <name evidence="3" type="ORF">SAMN05421548_10123</name>
</gene>
<keyword evidence="3" id="KW-0378">Hydrolase</keyword>
<keyword evidence="1" id="KW-0812">Transmembrane</keyword>
<dbReference type="PANTHER" id="PTHR23028:SF134">
    <property type="entry name" value="PUTATIVE (AFU_ORTHOLOGUE AFUA_4G08520)-RELATED"/>
    <property type="match status" value="1"/>
</dbReference>
<evidence type="ECO:0000313" key="3">
    <source>
        <dbReference type="EMBL" id="SDB82278.1"/>
    </source>
</evidence>
<dbReference type="STRING" id="416944.SAMN05421548_10123"/>
<dbReference type="Proteomes" id="UP000198908">
    <property type="component" value="Unassembled WGS sequence"/>
</dbReference>
<reference evidence="4" key="1">
    <citation type="submission" date="2016-09" db="EMBL/GenBank/DDBJ databases">
        <authorList>
            <person name="Varghese N."/>
            <person name="Submissions S."/>
        </authorList>
    </citation>
    <scope>NUCLEOTIDE SEQUENCE [LARGE SCALE GENOMIC DNA]</scope>
    <source>
        <strain evidence="4">TNe-862</strain>
    </source>
</reference>
<keyword evidence="3" id="KW-0808">Transferase</keyword>
<keyword evidence="1" id="KW-1133">Transmembrane helix</keyword>
<feature type="transmembrane region" description="Helical" evidence="1">
    <location>
        <begin position="249"/>
        <end position="267"/>
    </location>
</feature>
<feature type="transmembrane region" description="Helical" evidence="1">
    <location>
        <begin position="339"/>
        <end position="357"/>
    </location>
</feature>
<protein>
    <submittedName>
        <fullName evidence="3">Peptidoglycan/LPS O-acetylase OafA/YrhL, contains acyltransferase and SGNH-hydrolase domains</fullName>
    </submittedName>
</protein>
<feature type="transmembrane region" description="Helical" evidence="1">
    <location>
        <begin position="273"/>
        <end position="291"/>
    </location>
</feature>
<keyword evidence="3" id="KW-0012">Acyltransferase</keyword>
<organism evidence="3 4">
    <name type="scientific">Paraburkholderia lycopersici</name>
    <dbReference type="NCBI Taxonomy" id="416944"/>
    <lineage>
        <taxon>Bacteria</taxon>
        <taxon>Pseudomonadati</taxon>
        <taxon>Pseudomonadota</taxon>
        <taxon>Betaproteobacteria</taxon>
        <taxon>Burkholderiales</taxon>
        <taxon>Burkholderiaceae</taxon>
        <taxon>Paraburkholderia</taxon>
    </lineage>
</organism>
<dbReference type="EMBL" id="FMYQ01000001">
    <property type="protein sequence ID" value="SDB82278.1"/>
    <property type="molecule type" value="Genomic_DNA"/>
</dbReference>
<dbReference type="AlphaFoldDB" id="A0A1G6GJV8"/>
<dbReference type="PANTHER" id="PTHR23028">
    <property type="entry name" value="ACETYLTRANSFERASE"/>
    <property type="match status" value="1"/>
</dbReference>
<proteinExistence type="predicted"/>
<feature type="domain" description="Acyltransferase 3" evidence="2">
    <location>
        <begin position="36"/>
        <end position="358"/>
    </location>
</feature>
<keyword evidence="1" id="KW-0472">Membrane</keyword>
<dbReference type="GO" id="GO:0016747">
    <property type="term" value="F:acyltransferase activity, transferring groups other than amino-acyl groups"/>
    <property type="evidence" value="ECO:0007669"/>
    <property type="project" value="InterPro"/>
</dbReference>
<feature type="transmembrane region" description="Helical" evidence="1">
    <location>
        <begin position="191"/>
        <end position="211"/>
    </location>
</feature>
<dbReference type="InterPro" id="IPR002656">
    <property type="entry name" value="Acyl_transf_3_dom"/>
</dbReference>
<evidence type="ECO:0000259" key="2">
    <source>
        <dbReference type="Pfam" id="PF01757"/>
    </source>
</evidence>
<feature type="transmembrane region" description="Helical" evidence="1">
    <location>
        <begin position="58"/>
        <end position="81"/>
    </location>
</feature>
<feature type="transmembrane region" description="Helical" evidence="1">
    <location>
        <begin position="217"/>
        <end position="237"/>
    </location>
</feature>
<dbReference type="GO" id="GO:0016787">
    <property type="term" value="F:hydrolase activity"/>
    <property type="evidence" value="ECO:0007669"/>
    <property type="project" value="UniProtKB-KW"/>
</dbReference>
<dbReference type="InterPro" id="IPR050879">
    <property type="entry name" value="Acyltransferase_3"/>
</dbReference>
<evidence type="ECO:0000313" key="4">
    <source>
        <dbReference type="Proteomes" id="UP000198908"/>
    </source>
</evidence>
<name>A0A1G6GJV8_9BURK</name>